<evidence type="ECO:0000313" key="2">
    <source>
        <dbReference type="EMBL" id="KAA6380183.1"/>
    </source>
</evidence>
<feature type="compositionally biased region" description="Polar residues" evidence="1">
    <location>
        <begin position="1"/>
        <end position="10"/>
    </location>
</feature>
<dbReference type="AlphaFoldDB" id="A0A5J4VCC5"/>
<comment type="caution">
    <text evidence="2">The sequence shown here is derived from an EMBL/GenBank/DDBJ whole genome shotgun (WGS) entry which is preliminary data.</text>
</comment>
<evidence type="ECO:0000256" key="1">
    <source>
        <dbReference type="SAM" id="MobiDB-lite"/>
    </source>
</evidence>
<dbReference type="Proteomes" id="UP000324800">
    <property type="component" value="Unassembled WGS sequence"/>
</dbReference>
<feature type="region of interest" description="Disordered" evidence="1">
    <location>
        <begin position="1"/>
        <end position="29"/>
    </location>
</feature>
<name>A0A5J4VCC5_9EUKA</name>
<gene>
    <name evidence="2" type="ORF">EZS28_024289</name>
</gene>
<organism evidence="2 3">
    <name type="scientific">Streblomastix strix</name>
    <dbReference type="NCBI Taxonomy" id="222440"/>
    <lineage>
        <taxon>Eukaryota</taxon>
        <taxon>Metamonada</taxon>
        <taxon>Preaxostyla</taxon>
        <taxon>Oxymonadida</taxon>
        <taxon>Streblomastigidae</taxon>
        <taxon>Streblomastix</taxon>
    </lineage>
</organism>
<sequence>MKIRSQYNQLRRQHPSPPSEHGIPEEHDLESDRYAEVFRILNEYREEQNRIEINYNISRVGLESSQRNSQYKTEEAITAPARSIDYEMMDTDRNSNSNKKNSQINRKAKLPKIIILEASLFLVTTDNQKAQAARLRKCNLTMIMNKTAIRDINWWITKLRANIATQLIQILSQMTMTTGAAPSGWDSALQSELEMIAIAHRSWNKRKVNITSSNRKIKAITKSLRSFANS</sequence>
<dbReference type="EMBL" id="SNRW01008058">
    <property type="protein sequence ID" value="KAA6380183.1"/>
    <property type="molecule type" value="Genomic_DNA"/>
</dbReference>
<evidence type="ECO:0000313" key="3">
    <source>
        <dbReference type="Proteomes" id="UP000324800"/>
    </source>
</evidence>
<reference evidence="2 3" key="1">
    <citation type="submission" date="2019-03" db="EMBL/GenBank/DDBJ databases">
        <title>Single cell metagenomics reveals metabolic interactions within the superorganism composed of flagellate Streblomastix strix and complex community of Bacteroidetes bacteria on its surface.</title>
        <authorList>
            <person name="Treitli S.C."/>
            <person name="Kolisko M."/>
            <person name="Husnik F."/>
            <person name="Keeling P."/>
            <person name="Hampl V."/>
        </authorList>
    </citation>
    <scope>NUCLEOTIDE SEQUENCE [LARGE SCALE GENOMIC DNA]</scope>
    <source>
        <strain evidence="2">ST1C</strain>
    </source>
</reference>
<proteinExistence type="predicted"/>
<protein>
    <submittedName>
        <fullName evidence="2">Uncharacterized protein</fullName>
    </submittedName>
</protein>
<accession>A0A5J4VCC5</accession>